<evidence type="ECO:0000313" key="1">
    <source>
        <dbReference type="EMBL" id="OIV97763.1"/>
    </source>
</evidence>
<keyword evidence="2" id="KW-1185">Reference proteome</keyword>
<gene>
    <name evidence="1" type="ORF">TanjilG_12520</name>
</gene>
<name>A0A4P1QYP6_LUPAN</name>
<dbReference type="AlphaFoldDB" id="A0A4P1QYP6"/>
<evidence type="ECO:0000313" key="2">
    <source>
        <dbReference type="Proteomes" id="UP000188354"/>
    </source>
</evidence>
<accession>A0A4P1QYP6</accession>
<proteinExistence type="predicted"/>
<dbReference type="Proteomes" id="UP000188354">
    <property type="component" value="Chromosome LG14"/>
</dbReference>
<dbReference type="Gramene" id="OIV97763">
    <property type="protein sequence ID" value="OIV97763"/>
    <property type="gene ID" value="TanjilG_12520"/>
</dbReference>
<protein>
    <submittedName>
        <fullName evidence="1">Uncharacterized protein</fullName>
    </submittedName>
</protein>
<reference evidence="1 2" key="1">
    <citation type="journal article" date="2017" name="Plant Biotechnol. J.">
        <title>A comprehensive draft genome sequence for lupin (Lupinus angustifolius), an emerging health food: insights into plant-microbe interactions and legume evolution.</title>
        <authorList>
            <person name="Hane J.K."/>
            <person name="Ming Y."/>
            <person name="Kamphuis L.G."/>
            <person name="Nelson M.N."/>
            <person name="Garg G."/>
            <person name="Atkins C.A."/>
            <person name="Bayer P.E."/>
            <person name="Bravo A."/>
            <person name="Bringans S."/>
            <person name="Cannon S."/>
            <person name="Edwards D."/>
            <person name="Foley R."/>
            <person name="Gao L.L."/>
            <person name="Harrison M.J."/>
            <person name="Huang W."/>
            <person name="Hurgobin B."/>
            <person name="Li S."/>
            <person name="Liu C.W."/>
            <person name="McGrath A."/>
            <person name="Morahan G."/>
            <person name="Murray J."/>
            <person name="Weller J."/>
            <person name="Jian J."/>
            <person name="Singh K.B."/>
        </authorList>
    </citation>
    <scope>NUCLEOTIDE SEQUENCE [LARGE SCALE GENOMIC DNA]</scope>
    <source>
        <strain evidence="2">cv. Tanjil</strain>
        <tissue evidence="1">Whole plant</tissue>
    </source>
</reference>
<dbReference type="Gene3D" id="3.20.20.150">
    <property type="entry name" value="Divalent-metal-dependent TIM barrel enzymes"/>
    <property type="match status" value="1"/>
</dbReference>
<dbReference type="EMBL" id="CM007374">
    <property type="protein sequence ID" value="OIV97763.1"/>
    <property type="molecule type" value="Genomic_DNA"/>
</dbReference>
<sequence>MALGERGGDKAESRYCGIETDFNDDMPHVLDFNLSSAGFDFVIAPLMDPAYRPSLVQKGSLGSVVLPFAGSDLVLSPSQWSSHVVGTNC</sequence>
<organism evidence="1 2">
    <name type="scientific">Lupinus angustifolius</name>
    <name type="common">Narrow-leaved blue lupine</name>
    <dbReference type="NCBI Taxonomy" id="3871"/>
    <lineage>
        <taxon>Eukaryota</taxon>
        <taxon>Viridiplantae</taxon>
        <taxon>Streptophyta</taxon>
        <taxon>Embryophyta</taxon>
        <taxon>Tracheophyta</taxon>
        <taxon>Spermatophyta</taxon>
        <taxon>Magnoliopsida</taxon>
        <taxon>eudicotyledons</taxon>
        <taxon>Gunneridae</taxon>
        <taxon>Pentapetalae</taxon>
        <taxon>rosids</taxon>
        <taxon>fabids</taxon>
        <taxon>Fabales</taxon>
        <taxon>Fabaceae</taxon>
        <taxon>Papilionoideae</taxon>
        <taxon>50 kb inversion clade</taxon>
        <taxon>genistoids sensu lato</taxon>
        <taxon>core genistoids</taxon>
        <taxon>Genisteae</taxon>
        <taxon>Lupinus</taxon>
    </lineage>
</organism>
<dbReference type="STRING" id="3871.A0A4P1QYP6"/>